<dbReference type="AlphaFoldDB" id="A0A6N2MA93"/>
<reference evidence="1" key="1">
    <citation type="submission" date="2019-03" db="EMBL/GenBank/DDBJ databases">
        <authorList>
            <person name="Mank J."/>
            <person name="Almeida P."/>
        </authorList>
    </citation>
    <scope>NUCLEOTIDE SEQUENCE</scope>
    <source>
        <strain evidence="1">78183</strain>
    </source>
</reference>
<evidence type="ECO:0000313" key="1">
    <source>
        <dbReference type="EMBL" id="VFU50470.1"/>
    </source>
</evidence>
<name>A0A6N2MA93_SALVM</name>
<sequence length="141" mass="16502">MRSNSSATRSKLYVPKFTSPIHQNSRHPFKNKLVIMEKPWPASPPRHLKAVRHKSSKKPRLSTLYIKNTIAMKVAWRPRLKDRNAHSFDLCKVFQTDHRQEVSQVHSCNQQTCMADISALPMDQREELLAYHDRGAMFFFL</sequence>
<organism evidence="1">
    <name type="scientific">Salix viminalis</name>
    <name type="common">Common osier</name>
    <name type="synonym">Basket willow</name>
    <dbReference type="NCBI Taxonomy" id="40686"/>
    <lineage>
        <taxon>Eukaryota</taxon>
        <taxon>Viridiplantae</taxon>
        <taxon>Streptophyta</taxon>
        <taxon>Embryophyta</taxon>
        <taxon>Tracheophyta</taxon>
        <taxon>Spermatophyta</taxon>
        <taxon>Magnoliopsida</taxon>
        <taxon>eudicotyledons</taxon>
        <taxon>Gunneridae</taxon>
        <taxon>Pentapetalae</taxon>
        <taxon>rosids</taxon>
        <taxon>fabids</taxon>
        <taxon>Malpighiales</taxon>
        <taxon>Salicaceae</taxon>
        <taxon>Saliceae</taxon>
        <taxon>Salix</taxon>
    </lineage>
</organism>
<accession>A0A6N2MA93</accession>
<gene>
    <name evidence="1" type="ORF">SVIM_LOCUS336506</name>
</gene>
<protein>
    <submittedName>
        <fullName evidence="1">Uncharacterized protein</fullName>
    </submittedName>
</protein>
<proteinExistence type="predicted"/>
<dbReference type="EMBL" id="CAADRP010001730">
    <property type="protein sequence ID" value="VFU50470.1"/>
    <property type="molecule type" value="Genomic_DNA"/>
</dbReference>